<sequence length="397" mass="46043">MNKLVVFVPEYVNLDDIDKCLCDRLTEFIQVDSKTFEVETELRECNGFIVLEQNRFLVYEQEADGPMAFHYQSRNQVMLHMRYSKISTIRYNDRSNLRQKDGLWIVNELPVLYFVFKSDADCLKLNNGTEDNTIVEYYETEDEEEFSKFASIAKSKRACVPHFFVVNRGNVYRVVDTNDTSINYSFSNSLKYKIISDLATGTATIQTFIDEEKHLHERRPKTQRLPNFQLRDYLGNPVPENETFSLEIINECRENEVGSAYAADNGSDEEDGMDFLSYFDYHSDETPHIFGCNSYPYIFGFRVVDGITYLTYESKYLCASGDDGYEIKVVPAIPPKNLRIQVHYAEDGSIMLTMWGGNVYADCDWVKCAYGAIGFDSSEYILRWGSPMKLRLRKIQK</sequence>
<reference evidence="1" key="1">
    <citation type="submission" date="2022-07" db="EMBL/GenBank/DDBJ databases">
        <title>Phylogenomic reconstructions and comparative analyses of Kickxellomycotina fungi.</title>
        <authorList>
            <person name="Reynolds N.K."/>
            <person name="Stajich J.E."/>
            <person name="Barry K."/>
            <person name="Grigoriev I.V."/>
            <person name="Crous P."/>
            <person name="Smith M.E."/>
        </authorList>
    </citation>
    <scope>NUCLEOTIDE SEQUENCE</scope>
    <source>
        <strain evidence="1">Benny 63K</strain>
    </source>
</reference>
<keyword evidence="2" id="KW-1185">Reference proteome</keyword>
<proteinExistence type="predicted"/>
<name>A0ACC1IN39_9FUNG</name>
<gene>
    <name evidence="1" type="ORF">LPJ66_003418</name>
</gene>
<organism evidence="1 2">
    <name type="scientific">Kickxella alabastrina</name>
    <dbReference type="NCBI Taxonomy" id="61397"/>
    <lineage>
        <taxon>Eukaryota</taxon>
        <taxon>Fungi</taxon>
        <taxon>Fungi incertae sedis</taxon>
        <taxon>Zoopagomycota</taxon>
        <taxon>Kickxellomycotina</taxon>
        <taxon>Kickxellomycetes</taxon>
        <taxon>Kickxellales</taxon>
        <taxon>Kickxellaceae</taxon>
        <taxon>Kickxella</taxon>
    </lineage>
</organism>
<comment type="caution">
    <text evidence="1">The sequence shown here is derived from an EMBL/GenBank/DDBJ whole genome shotgun (WGS) entry which is preliminary data.</text>
</comment>
<dbReference type="Proteomes" id="UP001150581">
    <property type="component" value="Unassembled WGS sequence"/>
</dbReference>
<dbReference type="EMBL" id="JANBPG010000342">
    <property type="protein sequence ID" value="KAJ1897352.1"/>
    <property type="molecule type" value="Genomic_DNA"/>
</dbReference>
<protein>
    <submittedName>
        <fullName evidence="1">Uncharacterized protein</fullName>
    </submittedName>
</protein>
<accession>A0ACC1IN39</accession>
<evidence type="ECO:0000313" key="2">
    <source>
        <dbReference type="Proteomes" id="UP001150581"/>
    </source>
</evidence>
<evidence type="ECO:0000313" key="1">
    <source>
        <dbReference type="EMBL" id="KAJ1897352.1"/>
    </source>
</evidence>